<evidence type="ECO:0000313" key="2">
    <source>
        <dbReference type="Proteomes" id="UP000199446"/>
    </source>
</evidence>
<name>A0A1G7KJA2_9DEIN</name>
<accession>A0A1G7KJA2</accession>
<dbReference type="EMBL" id="FNBC01000046">
    <property type="protein sequence ID" value="SDF37348.1"/>
    <property type="molecule type" value="Genomic_DNA"/>
</dbReference>
<protein>
    <submittedName>
        <fullName evidence="1">Uncharacterized protein</fullName>
    </submittedName>
</protein>
<reference evidence="2" key="1">
    <citation type="submission" date="2016-10" db="EMBL/GenBank/DDBJ databases">
        <authorList>
            <person name="Varghese N."/>
            <person name="Submissions S."/>
        </authorList>
    </citation>
    <scope>NUCLEOTIDE SEQUENCE [LARGE SCALE GENOMIC DNA]</scope>
    <source>
        <strain evidence="2">CGMCC 1.6992</strain>
    </source>
</reference>
<keyword evidence="2" id="KW-1185">Reference proteome</keyword>
<dbReference type="STRING" id="482827.SAMN04488243_14617"/>
<sequence>MGGGVWRAGILPLLLGLAACGGGPALSPFTAGSVGTWNREGEPPGLAFIVAASPVERGTVRVSLTTPDPQVLLRSLDVRPLGGSVPVSGWWVDGLAPRPGTYRLEASFPGGRYLNREMVVDPGALLPLAGNPSLTFGTQEFLLRWGRVAGAEAYYAELWRLGEGDRPEVAYPLFLTRGLEIRLDTGGLSLPPGRYRARIFALSADPHDFGHLADRLAFPFNVSSVWTPVASWGMP</sequence>
<dbReference type="PROSITE" id="PS51257">
    <property type="entry name" value="PROKAR_LIPOPROTEIN"/>
    <property type="match status" value="1"/>
</dbReference>
<dbReference type="AlphaFoldDB" id="A0A1G7KJA2"/>
<proteinExistence type="predicted"/>
<gene>
    <name evidence="1" type="ORF">SAMN04488243_14617</name>
</gene>
<evidence type="ECO:0000313" key="1">
    <source>
        <dbReference type="EMBL" id="SDF37348.1"/>
    </source>
</evidence>
<dbReference type="Proteomes" id="UP000199446">
    <property type="component" value="Unassembled WGS sequence"/>
</dbReference>
<organism evidence="1 2">
    <name type="scientific">Thermus arciformis</name>
    <dbReference type="NCBI Taxonomy" id="482827"/>
    <lineage>
        <taxon>Bacteria</taxon>
        <taxon>Thermotogati</taxon>
        <taxon>Deinococcota</taxon>
        <taxon>Deinococci</taxon>
        <taxon>Thermales</taxon>
        <taxon>Thermaceae</taxon>
        <taxon>Thermus</taxon>
    </lineage>
</organism>